<dbReference type="EMBL" id="KQ417213">
    <property type="protein sequence ID" value="KOF93203.1"/>
    <property type="molecule type" value="Genomic_DNA"/>
</dbReference>
<accession>A0A0L8HVE5</accession>
<reference evidence="1" key="1">
    <citation type="submission" date="2015-07" db="EMBL/GenBank/DDBJ databases">
        <title>MeaNS - Measles Nucleotide Surveillance Program.</title>
        <authorList>
            <person name="Tran T."/>
            <person name="Druce J."/>
        </authorList>
    </citation>
    <scope>NUCLEOTIDE SEQUENCE</scope>
    <source>
        <strain evidence="1">UCB-OBI-ISO-001</strain>
        <tissue evidence="1">Gonad</tissue>
    </source>
</reference>
<dbReference type="AlphaFoldDB" id="A0A0L8HVE5"/>
<sequence length="54" mass="6426">MLLHNQQHQCRFEMSINIDKLGLTQELKYEGGYIRLNRSKYLTDTYFTDISNKG</sequence>
<evidence type="ECO:0000313" key="1">
    <source>
        <dbReference type="EMBL" id="KOF93203.1"/>
    </source>
</evidence>
<proteinExistence type="predicted"/>
<name>A0A0L8HVE5_OCTBM</name>
<organism evidence="1">
    <name type="scientific">Octopus bimaculoides</name>
    <name type="common">California two-spotted octopus</name>
    <dbReference type="NCBI Taxonomy" id="37653"/>
    <lineage>
        <taxon>Eukaryota</taxon>
        <taxon>Metazoa</taxon>
        <taxon>Spiralia</taxon>
        <taxon>Lophotrochozoa</taxon>
        <taxon>Mollusca</taxon>
        <taxon>Cephalopoda</taxon>
        <taxon>Coleoidea</taxon>
        <taxon>Octopodiformes</taxon>
        <taxon>Octopoda</taxon>
        <taxon>Incirrata</taxon>
        <taxon>Octopodidae</taxon>
        <taxon>Octopus</taxon>
    </lineage>
</organism>
<gene>
    <name evidence="1" type="ORF">OCBIM_22004907mg</name>
</gene>
<protein>
    <submittedName>
        <fullName evidence="1">Uncharacterized protein</fullName>
    </submittedName>
</protein>